<evidence type="ECO:0000256" key="6">
    <source>
        <dbReference type="ARBA" id="ARBA00023316"/>
    </source>
</evidence>
<accession>E0NUH7</accession>
<proteinExistence type="inferred from homology"/>
<dbReference type="HOGENOM" id="CLU_025574_2_0_10"/>
<evidence type="ECO:0000256" key="1">
    <source>
        <dbReference type="ARBA" id="ARBA00022475"/>
    </source>
</evidence>
<sequence length="341" mass="39223">MNSGFRKVYLVPVGICLAVIAGLIYYYFFSSLSARTTTTYIYIDSNDNIDSVYAKLEPIASHHGMTGFRTLVRHSRYADHIRPGRYEVAPGTGAFMVFRHLKNGAQAPISLTIPSVRTLDRLAGEVTRKLMIDSVALYHALTDPEVCRRYGYDTLTIGCMFIPNTYDVYWNISLEKFLERMKEENKNFWNDERTEKARDMGLSENEVITLASIVDEETSNDKEKPMIAGMYYNRLKHDMPLQADPTVKYALKRFELKRIYNNHLQVNSPFNTYRNTGLPPGPIRIPTVAGIDAVLNYVKHDYFYMCAKEDFSGTHNFAHTYEEHLQNAAKYSKALNERNIR</sequence>
<name>E0NUH7_9BACT</name>
<dbReference type="GO" id="GO:0071555">
    <property type="term" value="P:cell wall organization"/>
    <property type="evidence" value="ECO:0007669"/>
    <property type="project" value="UniProtKB-KW"/>
</dbReference>
<dbReference type="NCBIfam" id="TIGR00247">
    <property type="entry name" value="endolytic transglycosylase MltG"/>
    <property type="match status" value="1"/>
</dbReference>
<dbReference type="GO" id="GO:0009252">
    <property type="term" value="P:peptidoglycan biosynthetic process"/>
    <property type="evidence" value="ECO:0007669"/>
    <property type="project" value="UniProtKB-UniRule"/>
</dbReference>
<protein>
    <recommendedName>
        <fullName evidence="7">Endolytic murein transglycosylase</fullName>
        <ecNumber evidence="7">4.2.2.29</ecNumber>
    </recommendedName>
    <alternativeName>
        <fullName evidence="7">Peptidoglycan lytic transglycosylase</fullName>
    </alternativeName>
    <alternativeName>
        <fullName evidence="7">Peptidoglycan polymerization terminase</fullName>
    </alternativeName>
</protein>
<dbReference type="RefSeq" id="WP_006950133.1">
    <property type="nucleotide sequence ID" value="NZ_BAJI01000004.1"/>
</dbReference>
<dbReference type="AlphaFoldDB" id="E0NUH7"/>
<evidence type="ECO:0000256" key="7">
    <source>
        <dbReference type="HAMAP-Rule" id="MF_02065"/>
    </source>
</evidence>
<comment type="catalytic activity">
    <reaction evidence="7">
        <text>a peptidoglycan chain = a peptidoglycan chain with N-acetyl-1,6-anhydromuramyl-[peptide] at the reducing end + a peptidoglycan chain with N-acetylglucosamine at the non-reducing end.</text>
        <dbReference type="EC" id="4.2.2.29"/>
    </reaction>
</comment>
<evidence type="ECO:0000313" key="9">
    <source>
        <dbReference type="Proteomes" id="UP000004394"/>
    </source>
</evidence>
<dbReference type="GO" id="GO:0008932">
    <property type="term" value="F:lytic endotransglycosylase activity"/>
    <property type="evidence" value="ECO:0007669"/>
    <property type="project" value="UniProtKB-UniRule"/>
</dbReference>
<dbReference type="Pfam" id="PF02618">
    <property type="entry name" value="YceG"/>
    <property type="match status" value="1"/>
</dbReference>
<feature type="site" description="Important for catalytic activity" evidence="7">
    <location>
        <position position="217"/>
    </location>
</feature>
<dbReference type="eggNOG" id="COG1559">
    <property type="taxonomic scope" value="Bacteria"/>
</dbReference>
<evidence type="ECO:0000313" key="8">
    <source>
        <dbReference type="EMBL" id="EFM01268.1"/>
    </source>
</evidence>
<keyword evidence="5 7" id="KW-0456">Lyase</keyword>
<feature type="transmembrane region" description="Helical" evidence="7">
    <location>
        <begin position="9"/>
        <end position="28"/>
    </location>
</feature>
<dbReference type="InterPro" id="IPR003770">
    <property type="entry name" value="MLTG-like"/>
</dbReference>
<dbReference type="EMBL" id="AEEI01000052">
    <property type="protein sequence ID" value="EFM01268.1"/>
    <property type="molecule type" value="Genomic_DNA"/>
</dbReference>
<keyword evidence="1 7" id="KW-1003">Cell membrane</keyword>
<keyword evidence="2 7" id="KW-0812">Transmembrane</keyword>
<dbReference type="Proteomes" id="UP000004394">
    <property type="component" value="Unassembled WGS sequence"/>
</dbReference>
<evidence type="ECO:0000256" key="3">
    <source>
        <dbReference type="ARBA" id="ARBA00022989"/>
    </source>
</evidence>
<dbReference type="OrthoDB" id="9814591at2"/>
<dbReference type="HAMAP" id="MF_02065">
    <property type="entry name" value="MltG"/>
    <property type="match status" value="1"/>
</dbReference>
<dbReference type="CDD" id="cd08010">
    <property type="entry name" value="MltG_like"/>
    <property type="match status" value="1"/>
</dbReference>
<dbReference type="PANTHER" id="PTHR30518">
    <property type="entry name" value="ENDOLYTIC MUREIN TRANSGLYCOSYLASE"/>
    <property type="match status" value="1"/>
</dbReference>
<dbReference type="STRING" id="862515.HMPREF0658_1831"/>
<dbReference type="EC" id="4.2.2.29" evidence="7"/>
<keyword evidence="6 7" id="KW-0961">Cell wall biogenesis/degradation</keyword>
<dbReference type="GO" id="GO:0005886">
    <property type="term" value="C:plasma membrane"/>
    <property type="evidence" value="ECO:0007669"/>
    <property type="project" value="UniProtKB-SubCell"/>
</dbReference>
<dbReference type="PANTHER" id="PTHR30518:SF2">
    <property type="entry name" value="ENDOLYTIC MUREIN TRANSGLYCOSYLASE"/>
    <property type="match status" value="1"/>
</dbReference>
<comment type="similarity">
    <text evidence="7">Belongs to the transglycosylase MltG family.</text>
</comment>
<evidence type="ECO:0000256" key="5">
    <source>
        <dbReference type="ARBA" id="ARBA00023239"/>
    </source>
</evidence>
<comment type="subcellular location">
    <subcellularLocation>
        <location evidence="7">Cell membrane</location>
        <topology evidence="7">Single-pass membrane protein</topology>
    </subcellularLocation>
</comment>
<comment type="function">
    <text evidence="7">Functions as a peptidoglycan terminase that cleaves nascent peptidoglycan strands endolytically to terminate their elongation.</text>
</comment>
<evidence type="ECO:0000256" key="2">
    <source>
        <dbReference type="ARBA" id="ARBA00022692"/>
    </source>
</evidence>
<dbReference type="BioCyc" id="PMAR862515-HMP:GMOO-1857-MONOMER"/>
<organism evidence="8 9">
    <name type="scientific">Hoylesella marshii DSM 16973 = JCM 13450</name>
    <dbReference type="NCBI Taxonomy" id="862515"/>
    <lineage>
        <taxon>Bacteria</taxon>
        <taxon>Pseudomonadati</taxon>
        <taxon>Bacteroidota</taxon>
        <taxon>Bacteroidia</taxon>
        <taxon>Bacteroidales</taxon>
        <taxon>Prevotellaceae</taxon>
        <taxon>Hoylesella</taxon>
    </lineage>
</organism>
<keyword evidence="4 7" id="KW-0472">Membrane</keyword>
<keyword evidence="9" id="KW-1185">Reference proteome</keyword>
<comment type="caution">
    <text evidence="8">The sequence shown here is derived from an EMBL/GenBank/DDBJ whole genome shotgun (WGS) entry which is preliminary data.</text>
</comment>
<evidence type="ECO:0000256" key="4">
    <source>
        <dbReference type="ARBA" id="ARBA00023136"/>
    </source>
</evidence>
<keyword evidence="3 7" id="KW-1133">Transmembrane helix</keyword>
<dbReference type="Gene3D" id="3.30.160.60">
    <property type="entry name" value="Classic Zinc Finger"/>
    <property type="match status" value="1"/>
</dbReference>
<gene>
    <name evidence="7" type="primary">mltG</name>
    <name evidence="8" type="ORF">HMPREF0658_1831</name>
</gene>
<reference evidence="8" key="1">
    <citation type="submission" date="2010-07" db="EMBL/GenBank/DDBJ databases">
        <authorList>
            <person name="Muzny D."/>
            <person name="Qin X."/>
            <person name="Deng J."/>
            <person name="Jiang H."/>
            <person name="Liu Y."/>
            <person name="Qu J."/>
            <person name="Song X.-Z."/>
            <person name="Zhang L."/>
            <person name="Thornton R."/>
            <person name="Coyle M."/>
            <person name="Francisco L."/>
            <person name="Jackson L."/>
            <person name="Javaid M."/>
            <person name="Korchina V."/>
            <person name="Kovar C."/>
            <person name="Mata R."/>
            <person name="Mathew T."/>
            <person name="Ngo R."/>
            <person name="Nguyen L."/>
            <person name="Nguyen N."/>
            <person name="Okwuonu G."/>
            <person name="Ongeri F."/>
            <person name="Pham C."/>
            <person name="Simmons D."/>
            <person name="Wilczek-Boney K."/>
            <person name="Hale W."/>
            <person name="Jakkamsetti A."/>
            <person name="Pham P."/>
            <person name="Ruth R."/>
            <person name="San Lucas F."/>
            <person name="Warren J."/>
            <person name="Zhang J."/>
            <person name="Zhao Z."/>
            <person name="Zhou C."/>
            <person name="Zhu D."/>
            <person name="Lee S."/>
            <person name="Bess C."/>
            <person name="Blankenburg K."/>
            <person name="Forbes L."/>
            <person name="Fu Q."/>
            <person name="Gubbala S."/>
            <person name="Hirani K."/>
            <person name="Jayaseelan J.C."/>
            <person name="Lara F."/>
            <person name="Munidasa M."/>
            <person name="Palculict T."/>
            <person name="Patil S."/>
            <person name="Pu L.-L."/>
            <person name="Saada N."/>
            <person name="Tang L."/>
            <person name="Weissenberger G."/>
            <person name="Zhu Y."/>
            <person name="Hemphill L."/>
            <person name="Shang Y."/>
            <person name="Youmans B."/>
            <person name="Ayvaz T."/>
            <person name="Ross M."/>
            <person name="Santibanez J."/>
            <person name="Aqrawi P."/>
            <person name="Gross S."/>
            <person name="Joshi V."/>
            <person name="Fowler G."/>
            <person name="Nazareth L."/>
            <person name="Reid J."/>
            <person name="Worley K."/>
            <person name="Petrosino J."/>
            <person name="Highlander S."/>
            <person name="Gibbs R."/>
        </authorList>
    </citation>
    <scope>NUCLEOTIDE SEQUENCE [LARGE SCALE GENOMIC DNA]</scope>
    <source>
        <strain evidence="8">DSM 16973</strain>
    </source>
</reference>